<dbReference type="GO" id="GO:0005737">
    <property type="term" value="C:cytoplasm"/>
    <property type="evidence" value="ECO:0007669"/>
    <property type="project" value="UniProtKB-SubCell"/>
</dbReference>
<dbReference type="FunFam" id="3.20.20.380:FF:000001">
    <property type="entry name" value="Copper homeostasis protein CutC"/>
    <property type="match status" value="1"/>
</dbReference>
<dbReference type="PaxDb" id="610130-Closa_2248"/>
<dbReference type="SUPFAM" id="SSF110395">
    <property type="entry name" value="CutC-like"/>
    <property type="match status" value="1"/>
</dbReference>
<organism evidence="3 4">
    <name type="scientific">Lacrimispora saccharolytica (strain ATCC 35040 / DSM 2544 / NRCC 2533 / WM1)</name>
    <name type="common">Clostridium saccharolyticum</name>
    <dbReference type="NCBI Taxonomy" id="610130"/>
    <lineage>
        <taxon>Bacteria</taxon>
        <taxon>Bacillati</taxon>
        <taxon>Bacillota</taxon>
        <taxon>Clostridia</taxon>
        <taxon>Lachnospirales</taxon>
        <taxon>Lachnospiraceae</taxon>
        <taxon>Lacrimispora</taxon>
    </lineage>
</organism>
<dbReference type="KEGG" id="csh:Closa_2248"/>
<comment type="subcellular location">
    <subcellularLocation>
        <location evidence="2">Cytoplasm</location>
    </subcellularLocation>
</comment>
<dbReference type="OrthoDB" id="9815677at2"/>
<protein>
    <recommendedName>
        <fullName evidence="2">PF03932 family protein CutC</fullName>
    </recommendedName>
</protein>
<comment type="similarity">
    <text evidence="1 2">Belongs to the CutC family.</text>
</comment>
<dbReference type="Pfam" id="PF03932">
    <property type="entry name" value="CutC"/>
    <property type="match status" value="1"/>
</dbReference>
<dbReference type="AlphaFoldDB" id="D9R377"/>
<accession>D9R377</accession>
<dbReference type="PANTHER" id="PTHR12598:SF0">
    <property type="entry name" value="COPPER HOMEOSTASIS PROTEIN CUTC HOMOLOG"/>
    <property type="match status" value="1"/>
</dbReference>
<evidence type="ECO:0000256" key="2">
    <source>
        <dbReference type="HAMAP-Rule" id="MF_00795"/>
    </source>
</evidence>
<dbReference type="InterPro" id="IPR005627">
    <property type="entry name" value="CutC-like"/>
</dbReference>
<proteinExistence type="inferred from homology"/>
<dbReference type="eggNOG" id="COG3142">
    <property type="taxonomic scope" value="Bacteria"/>
</dbReference>
<dbReference type="InterPro" id="IPR036822">
    <property type="entry name" value="CutC-like_dom_sf"/>
</dbReference>
<keyword evidence="4" id="KW-1185">Reference proteome</keyword>
<comment type="caution">
    <text evidence="2">Once thought to be involved in copper homeostasis, experiments in E.coli have shown this is not the case.</text>
</comment>
<evidence type="ECO:0000313" key="4">
    <source>
        <dbReference type="Proteomes" id="UP000001662"/>
    </source>
</evidence>
<dbReference type="CDD" id="cd00945">
    <property type="entry name" value="Aldolase_Class_I"/>
    <property type="match status" value="1"/>
</dbReference>
<dbReference type="PANTHER" id="PTHR12598">
    <property type="entry name" value="COPPER HOMEOSTASIS PROTEIN CUTC"/>
    <property type="match status" value="1"/>
</dbReference>
<keyword evidence="2" id="KW-0963">Cytoplasm</keyword>
<sequence>MKNYILEVCVDSVESAKAAVRGGADRLELCANLVIGGTTPGVSQFKQIRKACDVPINVLIRPRYGDFLYTDHEFQMISEDALMFRELGADGIVVGFLKPDGDLDMERLKVLREKAGTGSMTLHRAFDVCRDPYRSLAEAIEAGADTILTSGQQNTCMEGKKLLGELIGQASGRIDIMAGSGVNVDAIACLMGEIGARSFHMSGKIIVDSGMTYRKENVNMGIPGIGEYDIFRTEEEQIRRAKKLMEEKACSRKSV</sequence>
<evidence type="ECO:0000313" key="3">
    <source>
        <dbReference type="EMBL" id="ADL04826.1"/>
    </source>
</evidence>
<dbReference type="HAMAP" id="MF_00795">
    <property type="entry name" value="CutC"/>
    <property type="match status" value="1"/>
</dbReference>
<gene>
    <name evidence="2" type="primary">cutC</name>
    <name evidence="3" type="ordered locus">Closa_2248</name>
</gene>
<dbReference type="EMBL" id="CP002109">
    <property type="protein sequence ID" value="ADL04826.1"/>
    <property type="molecule type" value="Genomic_DNA"/>
</dbReference>
<name>D9R377_LACSW</name>
<dbReference type="Gene3D" id="3.20.20.380">
    <property type="entry name" value="Copper homeostasis (CutC) domain"/>
    <property type="match status" value="1"/>
</dbReference>
<dbReference type="GO" id="GO:0005507">
    <property type="term" value="F:copper ion binding"/>
    <property type="evidence" value="ECO:0007669"/>
    <property type="project" value="TreeGrafter"/>
</dbReference>
<dbReference type="HOGENOM" id="CLU_050555_3_2_9"/>
<dbReference type="Proteomes" id="UP000001662">
    <property type="component" value="Chromosome"/>
</dbReference>
<dbReference type="STRING" id="610130.Closa_2248"/>
<evidence type="ECO:0000256" key="1">
    <source>
        <dbReference type="ARBA" id="ARBA00007768"/>
    </source>
</evidence>
<reference evidence="3" key="1">
    <citation type="submission" date="2010-07" db="EMBL/GenBank/DDBJ databases">
        <title>Complete sequence of Clostridium saccharolyticum WM1.</title>
        <authorList>
            <consortium name="US DOE Joint Genome Institute"/>
            <person name="Lucas S."/>
            <person name="Copeland A."/>
            <person name="Lapidus A."/>
            <person name="Cheng J.-F."/>
            <person name="Bruce D."/>
            <person name="Goodwin L."/>
            <person name="Pitluck S."/>
            <person name="Chertkov O."/>
            <person name="Detter J.C."/>
            <person name="Han C."/>
            <person name="Tapia R."/>
            <person name="Land M."/>
            <person name="Hauser L."/>
            <person name="Chang Y.-J."/>
            <person name="Jeffries C."/>
            <person name="Kyrpides N."/>
            <person name="Ivanova N."/>
            <person name="Mikhailova N."/>
            <person name="Mouttaki H."/>
            <person name="Lin L."/>
            <person name="Zhou J."/>
            <person name="Hemme C.L."/>
            <person name="Woyke T."/>
        </authorList>
    </citation>
    <scope>NUCLEOTIDE SEQUENCE [LARGE SCALE GENOMIC DNA]</scope>
    <source>
        <strain evidence="3">WM1</strain>
    </source>
</reference>
<dbReference type="RefSeq" id="WP_013272912.1">
    <property type="nucleotide sequence ID" value="NC_014376.1"/>
</dbReference>